<dbReference type="Proteomes" id="UP001060085">
    <property type="component" value="Linkage Group LG04"/>
</dbReference>
<proteinExistence type="predicted"/>
<reference evidence="2" key="1">
    <citation type="journal article" date="2023" name="Nat. Plants">
        <title>Single-cell RNA sequencing provides a high-resolution roadmap for understanding the multicellular compartmentation of specialized metabolism.</title>
        <authorList>
            <person name="Sun S."/>
            <person name="Shen X."/>
            <person name="Li Y."/>
            <person name="Li Y."/>
            <person name="Wang S."/>
            <person name="Li R."/>
            <person name="Zhang H."/>
            <person name="Shen G."/>
            <person name="Guo B."/>
            <person name="Wei J."/>
            <person name="Xu J."/>
            <person name="St-Pierre B."/>
            <person name="Chen S."/>
            <person name="Sun C."/>
        </authorList>
    </citation>
    <scope>NUCLEOTIDE SEQUENCE [LARGE SCALE GENOMIC DNA]</scope>
</reference>
<comment type="caution">
    <text evidence="1">The sequence shown here is derived from an EMBL/GenBank/DDBJ whole genome shotgun (WGS) entry which is preliminary data.</text>
</comment>
<dbReference type="EMBL" id="CM044704">
    <property type="protein sequence ID" value="KAI5667681.1"/>
    <property type="molecule type" value="Genomic_DNA"/>
</dbReference>
<accession>A0ACC0B4U8</accession>
<evidence type="ECO:0000313" key="2">
    <source>
        <dbReference type="Proteomes" id="UP001060085"/>
    </source>
</evidence>
<gene>
    <name evidence="1" type="ORF">M9H77_17534</name>
</gene>
<keyword evidence="2" id="KW-1185">Reference proteome</keyword>
<organism evidence="1 2">
    <name type="scientific">Catharanthus roseus</name>
    <name type="common">Madagascar periwinkle</name>
    <name type="synonym">Vinca rosea</name>
    <dbReference type="NCBI Taxonomy" id="4058"/>
    <lineage>
        <taxon>Eukaryota</taxon>
        <taxon>Viridiplantae</taxon>
        <taxon>Streptophyta</taxon>
        <taxon>Embryophyta</taxon>
        <taxon>Tracheophyta</taxon>
        <taxon>Spermatophyta</taxon>
        <taxon>Magnoliopsida</taxon>
        <taxon>eudicotyledons</taxon>
        <taxon>Gunneridae</taxon>
        <taxon>Pentapetalae</taxon>
        <taxon>asterids</taxon>
        <taxon>lamiids</taxon>
        <taxon>Gentianales</taxon>
        <taxon>Apocynaceae</taxon>
        <taxon>Rauvolfioideae</taxon>
        <taxon>Vinceae</taxon>
        <taxon>Catharanthinae</taxon>
        <taxon>Catharanthus</taxon>
    </lineage>
</organism>
<sequence length="157" mass="18068">MNKDGQGDEKLQQPITRARVRGIREKDDQIAHRLMIAIEENMKEDGNPSKLFMIQYLNLEQPIEQMGRRRNQGEVRTEPTTGGRPCTYHQQQRLLREQVVGGHLPTQSHQEGPSDPTRMNLNETLRSMQQSIEGLTRQFQGVARDVEELKRGVEAPQ</sequence>
<name>A0ACC0B4U8_CATRO</name>
<protein>
    <submittedName>
        <fullName evidence="1">Uncharacterized protein</fullName>
    </submittedName>
</protein>
<evidence type="ECO:0000313" key="1">
    <source>
        <dbReference type="EMBL" id="KAI5667681.1"/>
    </source>
</evidence>